<evidence type="ECO:0000313" key="6">
    <source>
        <dbReference type="EMBL" id="KAF7491366.1"/>
    </source>
</evidence>
<dbReference type="EnsemblMetazoa" id="SSS_5371s_mrna">
    <property type="protein sequence ID" value="KAF7491366.1"/>
    <property type="gene ID" value="SSS_5371"/>
</dbReference>
<keyword evidence="2" id="KW-0813">Transport</keyword>
<feature type="region of interest" description="Disordered" evidence="4">
    <location>
        <begin position="935"/>
        <end position="956"/>
    </location>
</feature>
<feature type="region of interest" description="Disordered" evidence="4">
    <location>
        <begin position="826"/>
        <end position="871"/>
    </location>
</feature>
<reference evidence="6" key="2">
    <citation type="submission" date="2020-01" db="EMBL/GenBank/DDBJ databases">
        <authorList>
            <person name="Korhonen P.K.K."/>
            <person name="Guangxu M.G."/>
            <person name="Wang T.W."/>
            <person name="Stroehlein A.J.S."/>
            <person name="Young N.D."/>
            <person name="Ang C.-S.A."/>
            <person name="Fernando D.W.F."/>
            <person name="Lu H.L."/>
            <person name="Taylor S.T."/>
            <person name="Ehtesham M.E.M."/>
            <person name="Najaraj S.H.N."/>
            <person name="Harsha G.H.G."/>
            <person name="Madugundu A.M."/>
            <person name="Renuse S.R."/>
            <person name="Holt D.H."/>
            <person name="Pandey A.P."/>
            <person name="Papenfuss A.P."/>
            <person name="Gasser R.B.G."/>
            <person name="Fischer K.F."/>
        </authorList>
    </citation>
    <scope>NUCLEOTIDE SEQUENCE</scope>
    <source>
        <strain evidence="6">SSS_KF_BRIS2020</strain>
    </source>
</reference>
<comment type="similarity">
    <text evidence="1">Belongs to the VPS13 family.</text>
</comment>
<dbReference type="GO" id="GO:0007005">
    <property type="term" value="P:mitochondrion organization"/>
    <property type="evidence" value="ECO:0007669"/>
    <property type="project" value="TreeGrafter"/>
</dbReference>
<keyword evidence="3" id="KW-0445">Lipid transport</keyword>
<feature type="compositionally biased region" description="Polar residues" evidence="4">
    <location>
        <begin position="508"/>
        <end position="520"/>
    </location>
</feature>
<feature type="compositionally biased region" description="Basic residues" evidence="4">
    <location>
        <begin position="1252"/>
        <end position="1263"/>
    </location>
</feature>
<protein>
    <submittedName>
        <fullName evidence="6">Vacuolar protein sorting-associated protein 13D</fullName>
    </submittedName>
</protein>
<dbReference type="InterPro" id="IPR009543">
    <property type="entry name" value="VPS13_VAB"/>
</dbReference>
<dbReference type="InterPro" id="IPR026847">
    <property type="entry name" value="VPS13"/>
</dbReference>
<evidence type="ECO:0000313" key="7">
    <source>
        <dbReference type="EnsemblMetazoa" id="KAF7491366.1"/>
    </source>
</evidence>
<dbReference type="InterPro" id="IPR026854">
    <property type="entry name" value="VPS13_N"/>
</dbReference>
<reference evidence="7" key="3">
    <citation type="submission" date="2022-06" db="UniProtKB">
        <authorList>
            <consortium name="EnsemblMetazoa"/>
        </authorList>
    </citation>
    <scope>IDENTIFICATION</scope>
</reference>
<dbReference type="Pfam" id="PF25036">
    <property type="entry name" value="VPS13_VAB"/>
    <property type="match status" value="1"/>
</dbReference>
<accession>A0A834R7A0</accession>
<feature type="region of interest" description="Disordered" evidence="4">
    <location>
        <begin position="498"/>
        <end position="526"/>
    </location>
</feature>
<feature type="region of interest" description="Disordered" evidence="4">
    <location>
        <begin position="1242"/>
        <end position="1263"/>
    </location>
</feature>
<dbReference type="PROSITE" id="PS50030">
    <property type="entry name" value="UBA"/>
    <property type="match status" value="1"/>
</dbReference>
<dbReference type="GO" id="GO:0006869">
    <property type="term" value="P:lipid transport"/>
    <property type="evidence" value="ECO:0007669"/>
    <property type="project" value="UniProtKB-KW"/>
</dbReference>
<dbReference type="PANTHER" id="PTHR16166:SF141">
    <property type="entry name" value="INTERMEMBRANE LIPID TRANSFER PROTEIN VPS13D"/>
    <property type="match status" value="1"/>
</dbReference>
<dbReference type="Proteomes" id="UP000070412">
    <property type="component" value="Unassembled WGS sequence"/>
</dbReference>
<dbReference type="EMBL" id="WVUK01000060">
    <property type="protein sequence ID" value="KAF7491366.1"/>
    <property type="molecule type" value="Genomic_DNA"/>
</dbReference>
<proteinExistence type="inferred from homology"/>
<dbReference type="Pfam" id="PF12624">
    <property type="entry name" value="VPS13_N"/>
    <property type="match status" value="1"/>
</dbReference>
<dbReference type="OrthoDB" id="272810at2759"/>
<sequence>MFESFAATILNHYIGDHFGNVNTHQLRMSLKNGEIELDHLPLKRDIIKHLGLPLEAKTGFIGKISIKFPSWHSFTSEPLVISIEDLFLLVNPITNFTYNEEEENRAQQEFKISQLETMEQRWKALHDEDLSEPSSYYSSSYSSWLNYGSSFINNVLINIHLKISSLHIRYEDDSTIPGCSFAAGFIVESLTICSTDDQWQTKFVTRNNPNDNFLFKLIDLESLSCYFDVDTKLFGRLDFQIMVDYMRKTLRKNFTRKDVEIEHGYLIAPVNGKCFLKRNCSEMSLISCQQPRTVIDVQLERVPIMMTAIQYKHILDWSIAFQTQKTLWKYRKWRPMIQKRKREKREQSIENDLSFNDDRVIPSNEFNPKIWWHFAINANLEDYRQRKQRFNWHFILNRCRNLIAYQRAYIHYLLYPESLSKEMQLIKDRVENELTLDELCSIREIAFFKADKILRGQQNSVDFNSSRMETAIENPSSSSYWLIPYNIWSSFYSTNSNNNNNNEEEVSKTLNRTDSNQSMESAAMKASKNQSTSSISTLKNIEEIFFTRDAIYCQFNFQIHNSSFQLIALSSDEQNQQMDSTFILSSFSFYDKNQGNLLLDFEFNELRIGVDITNPNAYSCDCHRRDRRIDNTILPESIQIDPKQSKISLSQTQLNQFQLDLKFECQNSNLSLLRTDEAIISENDMQKLATAQLSGCGIALCFNNDLIRIDGRMVSFELIDLITSPDINKHKRILSIGKAMDSNHESDVFQNEKALSFYLQRQMNENFLRVNIEMASFCYVHSALFVYELSLCQKCFTDVLEAHFSRAFKDRVKAATNEMIRGIVPGDYSGSETSSSPSLREPRCKSPRKNSPQIVASLNNRRKPSAKSSHSNNSFIDRFRINVFIRSPVIVCPISPRSFEVVVFHLGHMSLNNHESITDHSALSSVRTRQKRKFAIGSNPLSTTPPLPPSQSQHNQSYSAEIRDLSVYSLDCNKNLNQINDRINGNISLLETIPIEEFYNCDTHGVPILQKTIIEIVIERKVLLFSTFKAKKTENPLKSTSTVSSNVDGLNLISSVNSIDPLLVPKKFSIRQHLCPNLPAFSASERLQPSNKPEMVLSIEISAIEVRFSYTDLLVFMHILNNLASIPATNLNHTTVENQKDSDEMFEMIQQISLTNLNLDAEEFRSRLNKLIDLGFDARQSFQALVLKNGDIIEAAYMLSNSDEPNHSRSPDWIDVYSDQMSDDNLSQCTSTSTIDGISGTTLSGNSVNTKNRNKNGQKSRKSRQKSNLFLSFLSVIELKVSNGYIKIIDDCNQLDLPLLEFGITDFRLMQYYSLPTVEAHAQTNFYCDYYNPRLSGWETFIENCQLAFFWKRHEPRCYLKSMLNTVSIAATNRISVTKQKLAIKVNIINELNLNISRAMLDSVEKVHQTWTRDIEHFMSLPSDQRAFRHRRPFIPFAIRNQSGNNIQIFNCDHKKKFTTVIGSDSKTLCDEMPMLYIQEDIVYFDCVNDSKCAKELSFDRNRNLKSSADINTSTPLKIYAKIDGWNETFPLSIEREGTFVRPIVSERFANHPAILVFEIELQSNGIKMITVRSSLLITNRTTKTVELKFVNTALSDVRTLYSIEPDHIFPVPLDLLYARIQLRPHGLDIGPCSAYINWNHVKKIGQLDCALQICTPIRKNQKGSESDSPNYVVSVLVERNPIGALIESRKIYKNGPMKLSSLTTLPSHTITLLPPIQLANRLPCEIRFKISNLNQSSRNQSSAAATIKAGEDYSIHQVSPLDPFGIEFQMEHFPRCRMLYIEPGAIQNYQLHIEMYDAKNRLLVLNAHITVLSACLKPSNAMTITIFAPYWIINRSGLPLIFAQESGSSSFEEAAGQYEEHERARSISPLCLAIQIQTHLNIKGTFYRRLRATEYASDSSRKISKDKIYEFGIDIRQGRGRYSQTKIVTIAPRYQIENLTSFKLEFAQKCLIDQQSHTTDLNNGFSNDSLLNHSKSFTPSYMSSPIKSSRSRQESLDNHNETKENLIVSALPKSNMPFHWPCTDREKLLCVRISSFKGCFWSGSFEAGSDPSTSFHLNIRDDNGHSNFIRVEILLQNATYFIVFTDANNLPPPIKIENFSQVAIEFYQIGSLHRTIVRPNSSMPYALDEPTKPPNISVCAPGGSTWIYDLNSFAPDKTLLYDNFYYLAFEETFTYEQFDANYVENDEDAEQLMYMMMAGQDFSFWDNDIGAKMLVLDVAETNLLASNSEEEPKPVFLGRKERGKRSQLWRLDPSNHLIHEGSSPPYESSDFQDLGMAEVKFAASAKHKTLMVLDVLDDEEQVCDQSLQSVTIPLVIRKLNEARLSTQSWYFTEDGRLRCLKYRNMFVQPLPTKSTSNDIFQNGSIAVISFGPSESTVTKATIPKEQAILKQKMRKGSGVLNISILADGPSRVLRIKDNQMTANSRQLQVIQNHSIVRNEFGEIMADNQSETTSQSFLMHMLAKTELELNLKIDSIGLSIISRHNEELIFSFMKQIHLDLICNPAECRLNCSIENFQIDNQLLDCEKEVVLYTTNFELENSQNQSSSRALTVPNLNGNSANQRPAITFNAHKLFIPNVEINVFKSLQININDLVMNIEELLLLKLLDFISYEPVDLEIDAISSNSSSSNAQTLLYHTSGNSVTSSLARSMQYFFAYLFIQLKQVKLSVFTSSSILGKYLIELKKKSGIKLIRFEEALIQLKPFHKVYSLMTRQFLRDSIHEHYRSELRSQAAKILGTVDFLGNPVGFINNVIEGFNEFYYEHSLRGLIMNVTHGISDSTAKVTSALSESLGFVTMDDRHQEIRHKIKQQSGGMGGQRSHLVVGAFGLAHGILGGITSVITQTYDGIVNHGGVTGFLSGLSRGVLGTFTKPAVGMLDFASGAATAVRDSSKKAYMGMNERKVKRVRLPRTLTIDGRLTRYKYQQSQWQSRFYNTTDFGHQREYGEQFVHVFTLSERHFVLLTTERLFFFHAPIKKCQLPSDDITSNRNDNERIQSNDFFLANCTIMKLQILPLEQLKECRHHRMMFQDGQNFLQTHSACSDLTTIIGTVEEQSLADGQHHRPQVICDFIEFSIYDSSDQNQSNSIMSEERILNSSKQSFQYPRSLLPCYFYSDSSATIQSMIESINEAKHLQEERKFEISNLALNRF</sequence>
<dbReference type="InterPro" id="IPR015940">
    <property type="entry name" value="UBA"/>
</dbReference>
<feature type="domain" description="UBA" evidence="5">
    <location>
        <begin position="1158"/>
        <end position="1202"/>
    </location>
</feature>
<dbReference type="PANTHER" id="PTHR16166">
    <property type="entry name" value="VACUOLAR PROTEIN SORTING-ASSOCIATED PROTEIN VPS13"/>
    <property type="match status" value="1"/>
</dbReference>
<evidence type="ECO:0000256" key="4">
    <source>
        <dbReference type="SAM" id="MobiDB-lite"/>
    </source>
</evidence>
<keyword evidence="8" id="KW-1185">Reference proteome</keyword>
<evidence type="ECO:0000256" key="1">
    <source>
        <dbReference type="ARBA" id="ARBA00006545"/>
    </source>
</evidence>
<feature type="compositionally biased region" description="Polar residues" evidence="4">
    <location>
        <begin position="849"/>
        <end position="859"/>
    </location>
</feature>
<dbReference type="GO" id="GO:0006623">
    <property type="term" value="P:protein targeting to vacuole"/>
    <property type="evidence" value="ECO:0007669"/>
    <property type="project" value="TreeGrafter"/>
</dbReference>
<name>A0A834R7A0_SARSC</name>
<evidence type="ECO:0000259" key="5">
    <source>
        <dbReference type="PROSITE" id="PS50030"/>
    </source>
</evidence>
<evidence type="ECO:0000256" key="3">
    <source>
        <dbReference type="ARBA" id="ARBA00023055"/>
    </source>
</evidence>
<dbReference type="GO" id="GO:0045053">
    <property type="term" value="P:protein retention in Golgi apparatus"/>
    <property type="evidence" value="ECO:0007669"/>
    <property type="project" value="TreeGrafter"/>
</dbReference>
<gene>
    <name evidence="6" type="ORF">SSS_5371</name>
</gene>
<evidence type="ECO:0000313" key="8">
    <source>
        <dbReference type="Proteomes" id="UP000070412"/>
    </source>
</evidence>
<organism evidence="6">
    <name type="scientific">Sarcoptes scabiei</name>
    <name type="common">Itch mite</name>
    <name type="synonym">Acarus scabiei</name>
    <dbReference type="NCBI Taxonomy" id="52283"/>
    <lineage>
        <taxon>Eukaryota</taxon>
        <taxon>Metazoa</taxon>
        <taxon>Ecdysozoa</taxon>
        <taxon>Arthropoda</taxon>
        <taxon>Chelicerata</taxon>
        <taxon>Arachnida</taxon>
        <taxon>Acari</taxon>
        <taxon>Acariformes</taxon>
        <taxon>Sarcoptiformes</taxon>
        <taxon>Astigmata</taxon>
        <taxon>Psoroptidia</taxon>
        <taxon>Sarcoptoidea</taxon>
        <taxon>Sarcoptidae</taxon>
        <taxon>Sarcoptinae</taxon>
        <taxon>Sarcoptes</taxon>
    </lineage>
</organism>
<reference evidence="8" key="1">
    <citation type="journal article" date="2020" name="PLoS Negl. Trop. Dis.">
        <title>High-quality nuclear genome for Sarcoptes scabiei-A critical resource for a neglected parasite.</title>
        <authorList>
            <person name="Korhonen P.K."/>
            <person name="Gasser R.B."/>
            <person name="Ma G."/>
            <person name="Wang T."/>
            <person name="Stroehlein A.J."/>
            <person name="Young N.D."/>
            <person name="Ang C.S."/>
            <person name="Fernando D.D."/>
            <person name="Lu H.C."/>
            <person name="Taylor S."/>
            <person name="Reynolds S.L."/>
            <person name="Mofiz E."/>
            <person name="Najaraj S.H."/>
            <person name="Gowda H."/>
            <person name="Madugundu A."/>
            <person name="Renuse S."/>
            <person name="Holt D."/>
            <person name="Pandey A."/>
            <person name="Papenfuss A.T."/>
            <person name="Fischer K."/>
        </authorList>
    </citation>
    <scope>NUCLEOTIDE SEQUENCE [LARGE SCALE GENOMIC DNA]</scope>
</reference>
<evidence type="ECO:0000256" key="2">
    <source>
        <dbReference type="ARBA" id="ARBA00022448"/>
    </source>
</evidence>